<keyword evidence="2" id="KW-1185">Reference proteome</keyword>
<dbReference type="InterPro" id="IPR023393">
    <property type="entry name" value="START-like_dom_sf"/>
</dbReference>
<proteinExistence type="predicted"/>
<name>A0ABW9ZEQ2_9FLAO</name>
<reference evidence="2" key="1">
    <citation type="submission" date="2020-01" db="EMBL/GenBank/DDBJ databases">
        <title>Sphingomonas sp. strain CSW-10.</title>
        <authorList>
            <person name="Chen W.-M."/>
        </authorList>
    </citation>
    <scope>NUCLEOTIDE SEQUENCE [LARGE SCALE GENOMIC DNA]</scope>
    <source>
        <strain evidence="2">NST-5</strain>
    </source>
</reference>
<dbReference type="SUPFAM" id="SSF55961">
    <property type="entry name" value="Bet v1-like"/>
    <property type="match status" value="1"/>
</dbReference>
<evidence type="ECO:0000313" key="2">
    <source>
        <dbReference type="Proteomes" id="UP000798602"/>
    </source>
</evidence>
<sequence>MVDIRHTLVIEAAPHTIYNALTTAGGLSAWWTPNVQAISEVGSIAKFPFERDYVKHMEIVELLSDVFVKWRCVEGDKEWINTEINFKLVQKDLPSLQMEHPEVKGQLEQNKTTVKTVLIFEHRNWKAYSPSFAECSYTWAIFLRSLKLYCETGKGTPWPSQHQIS</sequence>
<dbReference type="Gene3D" id="3.30.530.20">
    <property type="match status" value="1"/>
</dbReference>
<protein>
    <submittedName>
        <fullName evidence="1">SRPBCC domain-containing protein</fullName>
    </submittedName>
</protein>
<accession>A0ABW9ZEQ2</accession>
<evidence type="ECO:0000313" key="1">
    <source>
        <dbReference type="EMBL" id="NBL65595.1"/>
    </source>
</evidence>
<dbReference type="RefSeq" id="WP_166537421.1">
    <property type="nucleotide sequence ID" value="NZ_JAABLM010000012.1"/>
</dbReference>
<gene>
    <name evidence="1" type="ORF">GV828_10315</name>
</gene>
<comment type="caution">
    <text evidence="1">The sequence shown here is derived from an EMBL/GenBank/DDBJ whole genome shotgun (WGS) entry which is preliminary data.</text>
</comment>
<dbReference type="Proteomes" id="UP000798602">
    <property type="component" value="Unassembled WGS sequence"/>
</dbReference>
<organism evidence="1 2">
    <name type="scientific">Flavobacterium ichthyis</name>
    <dbReference type="NCBI Taxonomy" id="2698827"/>
    <lineage>
        <taxon>Bacteria</taxon>
        <taxon>Pseudomonadati</taxon>
        <taxon>Bacteroidota</taxon>
        <taxon>Flavobacteriia</taxon>
        <taxon>Flavobacteriales</taxon>
        <taxon>Flavobacteriaceae</taxon>
        <taxon>Flavobacterium</taxon>
    </lineage>
</organism>
<dbReference type="CDD" id="cd07814">
    <property type="entry name" value="SRPBCC_CalC_Aha1-like"/>
    <property type="match status" value="1"/>
</dbReference>
<dbReference type="EMBL" id="JAABLM010000012">
    <property type="protein sequence ID" value="NBL65595.1"/>
    <property type="molecule type" value="Genomic_DNA"/>
</dbReference>